<reference evidence="2 3" key="1">
    <citation type="submission" date="2017-07" db="EMBL/GenBank/DDBJ databases">
        <title>The genome sequence of Paludifilum halophilum highlights mechanisms for microbial adaptation to high salt environemnts.</title>
        <authorList>
            <person name="Belbahri L."/>
        </authorList>
    </citation>
    <scope>NUCLEOTIDE SEQUENCE [LARGE SCALE GENOMIC DNA]</scope>
    <source>
        <strain evidence="2 3">DSM 102817</strain>
    </source>
</reference>
<keyword evidence="1" id="KW-0732">Signal</keyword>
<keyword evidence="3" id="KW-1185">Reference proteome</keyword>
<evidence type="ECO:0000256" key="1">
    <source>
        <dbReference type="SAM" id="SignalP"/>
    </source>
</evidence>
<dbReference type="InterPro" id="IPR003615">
    <property type="entry name" value="HNH_nuc"/>
</dbReference>
<name>A0A235B7B3_9BACL</name>
<dbReference type="RefSeq" id="WP_094264220.1">
    <property type="nucleotide sequence ID" value="NZ_NOWF01000004.1"/>
</dbReference>
<feature type="chain" id="PRO_5012489210" description="HNH endonuclease" evidence="1">
    <location>
        <begin position="27"/>
        <end position="346"/>
    </location>
</feature>
<evidence type="ECO:0008006" key="4">
    <source>
        <dbReference type="Google" id="ProtNLM"/>
    </source>
</evidence>
<gene>
    <name evidence="2" type="ORF">CHM34_08810</name>
</gene>
<dbReference type="AlphaFoldDB" id="A0A235B7B3"/>
<feature type="signal peptide" evidence="1">
    <location>
        <begin position="1"/>
        <end position="26"/>
    </location>
</feature>
<proteinExistence type="predicted"/>
<comment type="caution">
    <text evidence="2">The sequence shown here is derived from an EMBL/GenBank/DDBJ whole genome shotgun (WGS) entry which is preliminary data.</text>
</comment>
<dbReference type="EMBL" id="NOWF01000004">
    <property type="protein sequence ID" value="OYD08186.1"/>
    <property type="molecule type" value="Genomic_DNA"/>
</dbReference>
<evidence type="ECO:0000313" key="2">
    <source>
        <dbReference type="EMBL" id="OYD08186.1"/>
    </source>
</evidence>
<dbReference type="Proteomes" id="UP000215459">
    <property type="component" value="Unassembled WGS sequence"/>
</dbReference>
<evidence type="ECO:0000313" key="3">
    <source>
        <dbReference type="Proteomes" id="UP000215459"/>
    </source>
</evidence>
<accession>A0A235B7B3</accession>
<organism evidence="2 3">
    <name type="scientific">Paludifilum halophilum</name>
    <dbReference type="NCBI Taxonomy" id="1642702"/>
    <lineage>
        <taxon>Bacteria</taxon>
        <taxon>Bacillati</taxon>
        <taxon>Bacillota</taxon>
        <taxon>Bacilli</taxon>
        <taxon>Bacillales</taxon>
        <taxon>Thermoactinomycetaceae</taxon>
        <taxon>Paludifilum</taxon>
    </lineage>
</organism>
<sequence>MRRKWLSLFLVLSLFVTPFLPTDAFASEATAEAPKEIKKQAASAFEQAIKKGEEGKYNIDGMTVNLKKLYAVVDKKNKTVEIHDEKPVTSQRKIRWEAVELAWGVTFIPPPRENNGYPGDGYVLTTFMVVDTDGIGALNIKADIDVNTSNELRGPFNEDFTAINVDWNWFQYSEGDVENTVTKVENTKFYRVNTDITVDFLFDSDSHSETMGPLLANKKAFEYPCEYYNPADNTLPPKCHGDSLYPQLYQDPFSDKVMFMPITTQMQQVPPEERVEWNNEKRGEYIKQYIDTYGDPKKKDPSFNWSDYDIHHIIPREYGGQNNFANLIPLKREFHQRNVTPWWTNY</sequence>
<dbReference type="CDD" id="cd00085">
    <property type="entry name" value="HNHc"/>
    <property type="match status" value="1"/>
</dbReference>
<dbReference type="OrthoDB" id="3078740at2"/>
<protein>
    <recommendedName>
        <fullName evidence="4">HNH endonuclease</fullName>
    </recommendedName>
</protein>